<gene>
    <name evidence="2" type="ORF">G9H71_07595</name>
</gene>
<keyword evidence="3" id="KW-1185">Reference proteome</keyword>
<keyword evidence="1" id="KW-1133">Transmembrane helix</keyword>
<dbReference type="EMBL" id="JAANNP010000002">
    <property type="protein sequence ID" value="NHC13643.1"/>
    <property type="molecule type" value="Genomic_DNA"/>
</dbReference>
<keyword evidence="1" id="KW-0472">Membrane</keyword>
<accession>A0ABX0GT03</accession>
<organism evidence="2 3">
    <name type="scientific">Motilibacter deserti</name>
    <dbReference type="NCBI Taxonomy" id="2714956"/>
    <lineage>
        <taxon>Bacteria</taxon>
        <taxon>Bacillati</taxon>
        <taxon>Actinomycetota</taxon>
        <taxon>Actinomycetes</taxon>
        <taxon>Motilibacterales</taxon>
        <taxon>Motilibacteraceae</taxon>
        <taxon>Motilibacter</taxon>
    </lineage>
</organism>
<feature type="transmembrane region" description="Helical" evidence="1">
    <location>
        <begin position="136"/>
        <end position="164"/>
    </location>
</feature>
<sequence length="290" mass="30614">MVGTLVAVLLGLAIPAGVAAVIYPRGDAPQRLKLADEKARQVDLALTPDVADDVAERLLRRKRASLLGGLLGFAGVLPLLVTLADRAWAGLVVAWAAPAAGRAVALAVVAAREAVRAPDAEAPRLARAVRPSTRDYVPTSALACAGAAALVGPAVALASLATGWGDPWPVVGRTGMVLAIALPPAVLALTLLLWRRWLDMPQPAATVQQLAWDDALRAGLLQDSLELPVMCSVLVVLPPLFADERFSAAFPFVLLVLIGLAVAFTVRQKQGSREPHFRHRLWPPLQDAVR</sequence>
<feature type="transmembrane region" description="Helical" evidence="1">
    <location>
        <begin position="225"/>
        <end position="242"/>
    </location>
</feature>
<name>A0ABX0GT03_9ACTN</name>
<feature type="transmembrane region" description="Helical" evidence="1">
    <location>
        <begin position="6"/>
        <end position="23"/>
    </location>
</feature>
<evidence type="ECO:0000313" key="2">
    <source>
        <dbReference type="EMBL" id="NHC13643.1"/>
    </source>
</evidence>
<feature type="transmembrane region" description="Helical" evidence="1">
    <location>
        <begin position="64"/>
        <end position="81"/>
    </location>
</feature>
<proteinExistence type="predicted"/>
<dbReference type="Proteomes" id="UP000800981">
    <property type="component" value="Unassembled WGS sequence"/>
</dbReference>
<comment type="caution">
    <text evidence="2">The sequence shown here is derived from an EMBL/GenBank/DDBJ whole genome shotgun (WGS) entry which is preliminary data.</text>
</comment>
<feature type="transmembrane region" description="Helical" evidence="1">
    <location>
        <begin position="176"/>
        <end position="194"/>
    </location>
</feature>
<evidence type="ECO:0000313" key="3">
    <source>
        <dbReference type="Proteomes" id="UP000800981"/>
    </source>
</evidence>
<dbReference type="RefSeq" id="WP_166280293.1">
    <property type="nucleotide sequence ID" value="NZ_JAANNP010000002.1"/>
</dbReference>
<feature type="transmembrane region" description="Helical" evidence="1">
    <location>
        <begin position="248"/>
        <end position="266"/>
    </location>
</feature>
<evidence type="ECO:0000256" key="1">
    <source>
        <dbReference type="SAM" id="Phobius"/>
    </source>
</evidence>
<feature type="transmembrane region" description="Helical" evidence="1">
    <location>
        <begin position="87"/>
        <end position="115"/>
    </location>
</feature>
<protein>
    <submittedName>
        <fullName evidence="2">Uncharacterized protein</fullName>
    </submittedName>
</protein>
<reference evidence="2 3" key="1">
    <citation type="submission" date="2020-03" db="EMBL/GenBank/DDBJ databases">
        <title>Two novel Motilibacter sp.</title>
        <authorList>
            <person name="Liu S."/>
        </authorList>
    </citation>
    <scope>NUCLEOTIDE SEQUENCE [LARGE SCALE GENOMIC DNA]</scope>
    <source>
        <strain evidence="2 3">E257</strain>
    </source>
</reference>
<keyword evidence="1" id="KW-0812">Transmembrane</keyword>